<dbReference type="EMBL" id="JAGVWC010000010">
    <property type="protein sequence ID" value="MBS3061682.1"/>
    <property type="molecule type" value="Genomic_DNA"/>
</dbReference>
<evidence type="ECO:0000256" key="1">
    <source>
        <dbReference type="SAM" id="MobiDB-lite"/>
    </source>
</evidence>
<sequence length="200" mass="22323">MGLLDFLKRPKYRYTPEEVEEKIRQSLVLKGEKTPLEEAIEESDLNTAVSSDQKRKKKQLVPLAGQKNRFLVSTSFKLLPLFVVNGKVLSGVLQKGMVAVYNGELISIKAIQEGLQKAQRLSSGSRGSVEIVAKIGLDIPDGTLLEFVPKDQLKKKPKRRKKARKKKINPKETEITLGIRKPPKVPVSVSVAIPSEKKEN</sequence>
<comment type="caution">
    <text evidence="2">The sequence shown here is derived from an EMBL/GenBank/DDBJ whole genome shotgun (WGS) entry which is preliminary data.</text>
</comment>
<gene>
    <name evidence="2" type="ORF">J4215_03815</name>
</gene>
<reference evidence="2" key="2">
    <citation type="submission" date="2021-05" db="EMBL/GenBank/DDBJ databases">
        <title>Protein family content uncovers lineage relationships and bacterial pathway maintenance mechanisms in DPANN archaea.</title>
        <authorList>
            <person name="Castelle C.J."/>
            <person name="Meheust R."/>
            <person name="Jaffe A.L."/>
            <person name="Seitz K."/>
            <person name="Gong X."/>
            <person name="Baker B.J."/>
            <person name="Banfield J.F."/>
        </authorList>
    </citation>
    <scope>NUCLEOTIDE SEQUENCE</scope>
    <source>
        <strain evidence="2">RIFCSPLOWO2_01_FULL_AR10_48_17</strain>
    </source>
</reference>
<proteinExistence type="predicted"/>
<reference evidence="2" key="1">
    <citation type="submission" date="2021-03" db="EMBL/GenBank/DDBJ databases">
        <authorList>
            <person name="Jaffe A."/>
        </authorList>
    </citation>
    <scope>NUCLEOTIDE SEQUENCE</scope>
    <source>
        <strain evidence="2">RIFCSPLOWO2_01_FULL_AR10_48_17</strain>
    </source>
</reference>
<feature type="compositionally biased region" description="Basic residues" evidence="1">
    <location>
        <begin position="155"/>
        <end position="168"/>
    </location>
</feature>
<evidence type="ECO:0000313" key="3">
    <source>
        <dbReference type="Proteomes" id="UP000675968"/>
    </source>
</evidence>
<accession>A0A8T4L706</accession>
<feature type="region of interest" description="Disordered" evidence="1">
    <location>
        <begin position="153"/>
        <end position="175"/>
    </location>
</feature>
<protein>
    <submittedName>
        <fullName evidence="2">Uncharacterized protein</fullName>
    </submittedName>
</protein>
<evidence type="ECO:0000313" key="2">
    <source>
        <dbReference type="EMBL" id="MBS3061682.1"/>
    </source>
</evidence>
<dbReference type="Proteomes" id="UP000675968">
    <property type="component" value="Unassembled WGS sequence"/>
</dbReference>
<organism evidence="2 3">
    <name type="scientific">Candidatus Iainarchaeum sp</name>
    <dbReference type="NCBI Taxonomy" id="3101447"/>
    <lineage>
        <taxon>Archaea</taxon>
        <taxon>Candidatus Iainarchaeota</taxon>
        <taxon>Candidatus Iainarchaeia</taxon>
        <taxon>Candidatus Iainarchaeales</taxon>
        <taxon>Candidatus Iainarchaeaceae</taxon>
        <taxon>Candidatus Iainarchaeum</taxon>
    </lineage>
</organism>
<name>A0A8T4L706_9ARCH</name>
<dbReference type="AlphaFoldDB" id="A0A8T4L706"/>